<keyword evidence="10" id="KW-1185">Reference proteome</keyword>
<comment type="similarity">
    <text evidence="6">Belongs to the peptidase M48 family.</text>
</comment>
<feature type="domain" description="Peptidase M48" evidence="8">
    <location>
        <begin position="91"/>
        <end position="204"/>
    </location>
</feature>
<dbReference type="Proteomes" id="UP000322873">
    <property type="component" value="Unassembled WGS sequence"/>
</dbReference>
<feature type="region of interest" description="Disordered" evidence="7">
    <location>
        <begin position="262"/>
        <end position="289"/>
    </location>
</feature>
<accession>A0A5M9JKY5</accession>
<evidence type="ECO:0000256" key="3">
    <source>
        <dbReference type="ARBA" id="ARBA00022801"/>
    </source>
</evidence>
<dbReference type="Pfam" id="PF01435">
    <property type="entry name" value="Peptidase_M48"/>
    <property type="match status" value="1"/>
</dbReference>
<dbReference type="InterPro" id="IPR051156">
    <property type="entry name" value="Mito/Outer_Membr_Metalloprot"/>
</dbReference>
<reference evidence="9 10" key="1">
    <citation type="submission" date="2019-06" db="EMBL/GenBank/DDBJ databases">
        <title>Genome Sequence of the Brown Rot Fungal Pathogen Monilinia fructicola.</title>
        <authorList>
            <person name="De Miccolis Angelini R.M."/>
            <person name="Landi L."/>
            <person name="Abate D."/>
            <person name="Pollastro S."/>
            <person name="Romanazzi G."/>
            <person name="Faretra F."/>
        </authorList>
    </citation>
    <scope>NUCLEOTIDE SEQUENCE [LARGE SCALE GENOMIC DNA]</scope>
    <source>
        <strain evidence="9 10">Mfrc123</strain>
    </source>
</reference>
<keyword evidence="2" id="KW-0479">Metal-binding</keyword>
<dbReference type="GO" id="GO:0005743">
    <property type="term" value="C:mitochondrial inner membrane"/>
    <property type="evidence" value="ECO:0007669"/>
    <property type="project" value="TreeGrafter"/>
</dbReference>
<evidence type="ECO:0000313" key="10">
    <source>
        <dbReference type="Proteomes" id="UP000322873"/>
    </source>
</evidence>
<name>A0A5M9JKY5_MONFR</name>
<dbReference type="AlphaFoldDB" id="A0A5M9JKY5"/>
<evidence type="ECO:0000256" key="5">
    <source>
        <dbReference type="ARBA" id="ARBA00023049"/>
    </source>
</evidence>
<evidence type="ECO:0000259" key="8">
    <source>
        <dbReference type="Pfam" id="PF01435"/>
    </source>
</evidence>
<dbReference type="GO" id="GO:0006515">
    <property type="term" value="P:protein quality control for misfolded or incompletely synthesized proteins"/>
    <property type="evidence" value="ECO:0007669"/>
    <property type="project" value="TreeGrafter"/>
</dbReference>
<evidence type="ECO:0000313" key="9">
    <source>
        <dbReference type="EMBL" id="KAA8569951.1"/>
    </source>
</evidence>
<comment type="cofactor">
    <cofactor evidence="6">
        <name>Zn(2+)</name>
        <dbReference type="ChEBI" id="CHEBI:29105"/>
    </cofactor>
    <text evidence="6">Binds 1 zinc ion per subunit.</text>
</comment>
<evidence type="ECO:0000256" key="7">
    <source>
        <dbReference type="SAM" id="MobiDB-lite"/>
    </source>
</evidence>
<dbReference type="EMBL" id="VICG01000007">
    <property type="protein sequence ID" value="KAA8569951.1"/>
    <property type="molecule type" value="Genomic_DNA"/>
</dbReference>
<proteinExistence type="inferred from homology"/>
<organism evidence="9 10">
    <name type="scientific">Monilinia fructicola</name>
    <name type="common">Brown rot fungus</name>
    <name type="synonym">Ciboria fructicola</name>
    <dbReference type="NCBI Taxonomy" id="38448"/>
    <lineage>
        <taxon>Eukaryota</taxon>
        <taxon>Fungi</taxon>
        <taxon>Dikarya</taxon>
        <taxon>Ascomycota</taxon>
        <taxon>Pezizomycotina</taxon>
        <taxon>Leotiomycetes</taxon>
        <taxon>Helotiales</taxon>
        <taxon>Sclerotiniaceae</taxon>
        <taxon>Monilinia</taxon>
    </lineage>
</organism>
<dbReference type="PANTHER" id="PTHR22726">
    <property type="entry name" value="METALLOENDOPEPTIDASE OMA1"/>
    <property type="match status" value="1"/>
</dbReference>
<dbReference type="GO" id="GO:0046872">
    <property type="term" value="F:metal ion binding"/>
    <property type="evidence" value="ECO:0007669"/>
    <property type="project" value="UniProtKB-KW"/>
</dbReference>
<dbReference type="VEuPathDB" id="FungiDB:MFRU_005g01020"/>
<keyword evidence="5 6" id="KW-0482">Metalloprotease</keyword>
<evidence type="ECO:0000256" key="6">
    <source>
        <dbReference type="RuleBase" id="RU003983"/>
    </source>
</evidence>
<keyword evidence="1 6" id="KW-0645">Protease</keyword>
<dbReference type="PANTHER" id="PTHR22726:SF1">
    <property type="entry name" value="METALLOENDOPEPTIDASE OMA1, MITOCHONDRIAL"/>
    <property type="match status" value="1"/>
</dbReference>
<dbReference type="GO" id="GO:0004222">
    <property type="term" value="F:metalloendopeptidase activity"/>
    <property type="evidence" value="ECO:0007669"/>
    <property type="project" value="InterPro"/>
</dbReference>
<evidence type="ECO:0000256" key="1">
    <source>
        <dbReference type="ARBA" id="ARBA00022670"/>
    </source>
</evidence>
<sequence>MFYSLKDMFEMQRHSEHAGASILGIFPSDMGEYFATAKHILNEAGHERGRFCGKEIPDCSIHLVDENTQFSDHSMWPGRIFITLFGQNNVAVDDVGLATIVSHLLAHSYLNHRGEVMSFGHFEEIARYPTPVLALLAIASKQIRIPAVLYCLCVGALYVCGQEMYSKMLEREADIWGLELMRIAGYDVTKATQYWERKMGYDLQVIHSANVERAIEGTDAGTKKFLGDLIESYRQDVKMNKIHIATIQRYIKDKGILPFLVEEPRTTEDPPKPTETKDESDSDVPESKN</sequence>
<evidence type="ECO:0000256" key="2">
    <source>
        <dbReference type="ARBA" id="ARBA00022723"/>
    </source>
</evidence>
<evidence type="ECO:0000256" key="4">
    <source>
        <dbReference type="ARBA" id="ARBA00022833"/>
    </source>
</evidence>
<dbReference type="InterPro" id="IPR001915">
    <property type="entry name" value="Peptidase_M48"/>
</dbReference>
<keyword evidence="4 6" id="KW-0862">Zinc</keyword>
<keyword evidence="3 6" id="KW-0378">Hydrolase</keyword>
<comment type="caution">
    <text evidence="9">The sequence shown here is derived from an EMBL/GenBank/DDBJ whole genome shotgun (WGS) entry which is preliminary data.</text>
</comment>
<gene>
    <name evidence="9" type="ORF">EYC84_002289</name>
</gene>
<dbReference type="GO" id="GO:0034982">
    <property type="term" value="P:mitochondrial protein processing"/>
    <property type="evidence" value="ECO:0007669"/>
    <property type="project" value="TreeGrafter"/>
</dbReference>
<protein>
    <recommendedName>
        <fullName evidence="8">Peptidase M48 domain-containing protein</fullName>
    </recommendedName>
</protein>